<organism evidence="5 6">
    <name type="scientific">Candidatus Pelagibacter giovannonii</name>
    <dbReference type="NCBI Taxonomy" id="2563896"/>
    <lineage>
        <taxon>Bacteria</taxon>
        <taxon>Pseudomonadati</taxon>
        <taxon>Pseudomonadota</taxon>
        <taxon>Alphaproteobacteria</taxon>
        <taxon>Candidatus Pelagibacterales</taxon>
        <taxon>Candidatus Pelagibacteraceae</taxon>
        <taxon>Candidatus Pelagibacter</taxon>
    </lineage>
</organism>
<dbReference type="NCBIfam" id="TIGR00357">
    <property type="entry name" value="peptide-methionine (R)-S-oxide reductase MsrB"/>
    <property type="match status" value="1"/>
</dbReference>
<dbReference type="EC" id="1.8.4.12" evidence="1"/>
<evidence type="ECO:0000256" key="2">
    <source>
        <dbReference type="ARBA" id="ARBA00023002"/>
    </source>
</evidence>
<dbReference type="PROSITE" id="PS51790">
    <property type="entry name" value="MSRB"/>
    <property type="match status" value="1"/>
</dbReference>
<dbReference type="PANTHER" id="PTHR10173">
    <property type="entry name" value="METHIONINE SULFOXIDE REDUCTASE"/>
    <property type="match status" value="1"/>
</dbReference>
<keyword evidence="2 5" id="KW-0560">Oxidoreductase</keyword>
<accession>A0A6H1Q3K8</accession>
<evidence type="ECO:0000256" key="1">
    <source>
        <dbReference type="ARBA" id="ARBA00012499"/>
    </source>
</evidence>
<evidence type="ECO:0000256" key="3">
    <source>
        <dbReference type="ARBA" id="ARBA00048488"/>
    </source>
</evidence>
<dbReference type="InterPro" id="IPR028427">
    <property type="entry name" value="Met_Sox_Rdtase_MsrB"/>
</dbReference>
<evidence type="ECO:0000313" key="6">
    <source>
        <dbReference type="Proteomes" id="UP000501094"/>
    </source>
</evidence>
<name>A0A6H1Q3K8_9PROT</name>
<dbReference type="GO" id="GO:0005737">
    <property type="term" value="C:cytoplasm"/>
    <property type="evidence" value="ECO:0007669"/>
    <property type="project" value="TreeGrafter"/>
</dbReference>
<reference evidence="5 6" key="1">
    <citation type="journal article" date="2020" name="Nat. Microbiol.">
        <title>Lysogenic host-virus interactions in SAR11 marine bacteria.</title>
        <authorList>
            <person name="Morris R.M."/>
            <person name="Cain K.R."/>
            <person name="Hvorecny K.L."/>
            <person name="Kollman J.M."/>
        </authorList>
    </citation>
    <scope>NUCLEOTIDE SEQUENCE [LARGE SCALE GENOMIC DNA]</scope>
    <source>
        <strain evidence="5 6">NP1</strain>
    </source>
</reference>
<dbReference type="RefSeq" id="WP_168607272.1">
    <property type="nucleotide sequence ID" value="NZ_CP038852.1"/>
</dbReference>
<evidence type="ECO:0000313" key="5">
    <source>
        <dbReference type="EMBL" id="QIZ21414.1"/>
    </source>
</evidence>
<dbReference type="PANTHER" id="PTHR10173:SF57">
    <property type="entry name" value="PEPTIDE-METHIONINE (R)-S-OXIDE REDUCTASE"/>
    <property type="match status" value="1"/>
</dbReference>
<proteinExistence type="predicted"/>
<dbReference type="GO" id="GO:0030091">
    <property type="term" value="P:protein repair"/>
    <property type="evidence" value="ECO:0007669"/>
    <property type="project" value="InterPro"/>
</dbReference>
<dbReference type="InterPro" id="IPR011057">
    <property type="entry name" value="Mss4-like_sf"/>
</dbReference>
<feature type="domain" description="MsrB" evidence="4">
    <location>
        <begin position="2"/>
        <end position="123"/>
    </location>
</feature>
<dbReference type="AlphaFoldDB" id="A0A6H1Q3K8"/>
<dbReference type="InterPro" id="IPR002579">
    <property type="entry name" value="Met_Sox_Rdtase_MsrB_dom"/>
</dbReference>
<dbReference type="GO" id="GO:0033743">
    <property type="term" value="F:peptide-methionine (R)-S-oxide reductase activity"/>
    <property type="evidence" value="ECO:0007669"/>
    <property type="project" value="UniProtKB-EC"/>
</dbReference>
<protein>
    <recommendedName>
        <fullName evidence="1">peptide-methionine (R)-S-oxide reductase</fullName>
        <ecNumber evidence="1">1.8.4.12</ecNumber>
    </recommendedName>
</protein>
<dbReference type="SUPFAM" id="SSF51316">
    <property type="entry name" value="Mss4-like"/>
    <property type="match status" value="1"/>
</dbReference>
<evidence type="ECO:0000259" key="4">
    <source>
        <dbReference type="PROSITE" id="PS51790"/>
    </source>
</evidence>
<dbReference type="KEGG" id="peg:E5R92_06430"/>
<dbReference type="Gene3D" id="2.170.150.20">
    <property type="entry name" value="Peptide methionine sulfoxide reductase"/>
    <property type="match status" value="1"/>
</dbReference>
<gene>
    <name evidence="5" type="primary">msrB</name>
    <name evidence="5" type="ORF">E5R92_06430</name>
</gene>
<dbReference type="EMBL" id="CP038852">
    <property type="protein sequence ID" value="QIZ21414.1"/>
    <property type="molecule type" value="Genomic_DNA"/>
</dbReference>
<dbReference type="GO" id="GO:0006979">
    <property type="term" value="P:response to oxidative stress"/>
    <property type="evidence" value="ECO:0007669"/>
    <property type="project" value="InterPro"/>
</dbReference>
<dbReference type="Pfam" id="PF01641">
    <property type="entry name" value="SelR"/>
    <property type="match status" value="1"/>
</dbReference>
<dbReference type="Proteomes" id="UP000501094">
    <property type="component" value="Chromosome"/>
</dbReference>
<comment type="catalytic activity">
    <reaction evidence="3">
        <text>L-methionyl-[protein] + [thioredoxin]-disulfide + H2O = L-methionyl-(R)-S-oxide-[protein] + [thioredoxin]-dithiol</text>
        <dbReference type="Rhea" id="RHEA:24164"/>
        <dbReference type="Rhea" id="RHEA-COMP:10698"/>
        <dbReference type="Rhea" id="RHEA-COMP:10700"/>
        <dbReference type="Rhea" id="RHEA-COMP:12313"/>
        <dbReference type="Rhea" id="RHEA-COMP:12314"/>
        <dbReference type="ChEBI" id="CHEBI:15377"/>
        <dbReference type="ChEBI" id="CHEBI:16044"/>
        <dbReference type="ChEBI" id="CHEBI:29950"/>
        <dbReference type="ChEBI" id="CHEBI:45764"/>
        <dbReference type="ChEBI" id="CHEBI:50058"/>
        <dbReference type="EC" id="1.8.4.12"/>
    </reaction>
</comment>
<keyword evidence="6" id="KW-1185">Reference proteome</keyword>
<sequence>MTKKINKDLTAEQKLVLFEDGTEAPGTSELNHEKREGSYHCTNCDEKLFDSNAKYESGSGWPSFYQSLPDAFETKTDTLLGYERVEYHCKKCGGHHGHIFEDGPKPTGKRYCNNGVCLTFKPKL</sequence>